<evidence type="ECO:0000259" key="2">
    <source>
        <dbReference type="Pfam" id="PF11500"/>
    </source>
</evidence>
<feature type="compositionally biased region" description="Polar residues" evidence="1">
    <location>
        <begin position="305"/>
        <end position="315"/>
    </location>
</feature>
<feature type="region of interest" description="Disordered" evidence="1">
    <location>
        <begin position="430"/>
        <end position="496"/>
    </location>
</feature>
<feature type="compositionally biased region" description="Polar residues" evidence="1">
    <location>
        <begin position="617"/>
        <end position="629"/>
    </location>
</feature>
<accession>A0A084QE07</accession>
<feature type="region of interest" description="Disordered" evidence="1">
    <location>
        <begin position="611"/>
        <end position="630"/>
    </location>
</feature>
<reference evidence="3 4" key="1">
    <citation type="journal article" date="2014" name="BMC Genomics">
        <title>Comparative genome sequencing reveals chemotype-specific gene clusters in the toxigenic black mold Stachybotrys.</title>
        <authorList>
            <person name="Semeiks J."/>
            <person name="Borek D."/>
            <person name="Otwinowski Z."/>
            <person name="Grishin N.V."/>
        </authorList>
    </citation>
    <scope>NUCLEOTIDE SEQUENCE [LARGE SCALE GENOMIC DNA]</scope>
    <source>
        <strain evidence="3 4">IBT 40285</strain>
    </source>
</reference>
<sequence>MLGWMLKRGENAPLPGDVADTTDYDQPDTPAPVFAARALRSALFGTPAPPCNDPTNPTEKTTANEDMLPENTPSKPQGILLTPGTGTSRPKRVSFGRDVGAKAKPYDATAARKAGGAPKRSRLAQALENSRKKNQQEAAKPVEAKIPDGGSSDEWEEADEDNYCNHDITLDLNEPRSQSGQYWKDHFQKYQEEAKAELGKLLKYKQLAKSYAREKDAEAIALAEKLRDEQQKVIAMEKRIVANASQIAVSRHDDTDEASRELLNKLTKQTAQAVQYRQRVQELEGQMETMRREKGEDGLDALLQPRQTASPRTTKTLLETQRELRRARNQVKELGDLREQVSSLREQLRKAKRQNSTEQTDGHGAEKLRSELLAAREETRRKDEELELLRREFEAFRKESQTHDEDTRAVLERAHGKIAELKKEVKSLKVASVDRTRPSSWHPQTQANGAATQTTAEQHDHGVSSGLAAKKRDTAHTSSSEPAEPKIQQAGSRTLRDKFMDDASLEIEREEAEANLRPASAIAKDRPDLQRPRWQPFVPRSPRNRAYLGEALSERAHNGARPSTVTKSKGIVAPDLPALAKSIAQSRRRPDPNHEEEEEVDLLQSRFARLGGPSDYHGNSTLLANTSKSVLPPERRAAAIARIEQRMAEKKKQAQKRSRNDKENVRPREAAMEW</sequence>
<feature type="region of interest" description="Disordered" evidence="1">
    <location>
        <begin position="646"/>
        <end position="674"/>
    </location>
</feature>
<organism evidence="3 4">
    <name type="scientific">Stachybotrys chlorohalonatus (strain IBT 40285)</name>
    <dbReference type="NCBI Taxonomy" id="1283841"/>
    <lineage>
        <taxon>Eukaryota</taxon>
        <taxon>Fungi</taxon>
        <taxon>Dikarya</taxon>
        <taxon>Ascomycota</taxon>
        <taxon>Pezizomycotina</taxon>
        <taxon>Sordariomycetes</taxon>
        <taxon>Hypocreomycetidae</taxon>
        <taxon>Hypocreales</taxon>
        <taxon>Stachybotryaceae</taxon>
        <taxon>Stachybotrys</taxon>
    </lineage>
</organism>
<dbReference type="InterPro" id="IPR021589">
    <property type="entry name" value="Cut12"/>
</dbReference>
<dbReference type="HOGENOM" id="CLU_007643_2_0_1"/>
<dbReference type="AlphaFoldDB" id="A0A084QE07"/>
<dbReference type="STRING" id="1283841.A0A084QE07"/>
<dbReference type="Proteomes" id="UP000028524">
    <property type="component" value="Unassembled WGS sequence"/>
</dbReference>
<feature type="compositionally biased region" description="Basic and acidic residues" evidence="1">
    <location>
        <begin position="129"/>
        <end position="146"/>
    </location>
</feature>
<feature type="compositionally biased region" description="Low complexity" evidence="1">
    <location>
        <begin position="444"/>
        <end position="456"/>
    </location>
</feature>
<feature type="region of interest" description="Disordered" evidence="1">
    <location>
        <begin position="1"/>
        <end position="30"/>
    </location>
</feature>
<dbReference type="OMA" id="QEMSKYE"/>
<dbReference type="EMBL" id="KL660812">
    <property type="protein sequence ID" value="KFA62192.1"/>
    <property type="molecule type" value="Genomic_DNA"/>
</dbReference>
<evidence type="ECO:0000313" key="4">
    <source>
        <dbReference type="Proteomes" id="UP000028524"/>
    </source>
</evidence>
<feature type="compositionally biased region" description="Acidic residues" evidence="1">
    <location>
        <begin position="151"/>
        <end position="161"/>
    </location>
</feature>
<evidence type="ECO:0000313" key="3">
    <source>
        <dbReference type="EMBL" id="KFA62192.1"/>
    </source>
</evidence>
<feature type="region of interest" description="Disordered" evidence="1">
    <location>
        <begin position="290"/>
        <end position="315"/>
    </location>
</feature>
<proteinExistence type="predicted"/>
<feature type="region of interest" description="Disordered" evidence="1">
    <location>
        <begin position="44"/>
        <end position="161"/>
    </location>
</feature>
<feature type="domain" description="Spindle pole body-associated protein cut12" evidence="2">
    <location>
        <begin position="119"/>
        <end position="254"/>
    </location>
</feature>
<dbReference type="Pfam" id="PF11500">
    <property type="entry name" value="Cut12"/>
    <property type="match status" value="1"/>
</dbReference>
<name>A0A084QE07_STAC4</name>
<keyword evidence="4" id="KW-1185">Reference proteome</keyword>
<dbReference type="InParanoid" id="A0A084QE07"/>
<feature type="region of interest" description="Disordered" evidence="1">
    <location>
        <begin position="581"/>
        <end position="602"/>
    </location>
</feature>
<evidence type="ECO:0000256" key="1">
    <source>
        <dbReference type="SAM" id="MobiDB-lite"/>
    </source>
</evidence>
<feature type="compositionally biased region" description="Basic and acidic residues" evidence="1">
    <location>
        <begin position="360"/>
        <end position="369"/>
    </location>
</feature>
<protein>
    <recommendedName>
        <fullName evidence="2">Spindle pole body-associated protein cut12 domain-containing protein</fullName>
    </recommendedName>
</protein>
<feature type="region of interest" description="Disordered" evidence="1">
    <location>
        <begin position="345"/>
        <end position="369"/>
    </location>
</feature>
<gene>
    <name evidence="3" type="ORF">S40285_01645</name>
</gene>
<dbReference type="OrthoDB" id="5383703at2759"/>